<dbReference type="eggNOG" id="COG2931">
    <property type="taxonomic scope" value="Bacteria"/>
</dbReference>
<evidence type="ECO:0000313" key="3">
    <source>
        <dbReference type="Proteomes" id="UP000028607"/>
    </source>
</evidence>
<proteinExistence type="predicted"/>
<feature type="domain" description="Hedgehog/Intein (Hint)" evidence="1">
    <location>
        <begin position="49"/>
        <end position="181"/>
    </location>
</feature>
<evidence type="ECO:0000259" key="1">
    <source>
        <dbReference type="Pfam" id="PF13403"/>
    </source>
</evidence>
<sequence>MWPPLGRNMETQMFRSAANIWEDKLARDAAVARAFAEDAPEISPAEGIVAGTQIATAMGWRPIEAIAVGDRVMTFDHGLRPVASVKRSDLWLGDGRCPSHLEPLAVPEGALGNQRPLLLLPEQPVLVESDMAEALFGDPFVLVPAAALEGYRGIGPVTPHRRVEVVLLEFESDEVVYANGAGMIRCGSVHDGDVETILEGDTVNYETLPFDMARSIVAGLIDEDHRPQNYTFAAE</sequence>
<organism evidence="2 3">
    <name type="scientific">Thioclava atlantica</name>
    <dbReference type="NCBI Taxonomy" id="1317124"/>
    <lineage>
        <taxon>Bacteria</taxon>
        <taxon>Pseudomonadati</taxon>
        <taxon>Pseudomonadota</taxon>
        <taxon>Alphaproteobacteria</taxon>
        <taxon>Rhodobacterales</taxon>
        <taxon>Paracoccaceae</taxon>
        <taxon>Thioclava</taxon>
    </lineage>
</organism>
<dbReference type="AlphaFoldDB" id="A0A085TZ76"/>
<keyword evidence="3" id="KW-1185">Reference proteome</keyword>
<reference evidence="3" key="1">
    <citation type="submission" date="2013-04" db="EMBL/GenBank/DDBJ databases">
        <title>Thioclava sp. 13D2W-2 Genome Sequencing.</title>
        <authorList>
            <person name="Lai Q."/>
            <person name="Li G."/>
            <person name="Shao Z."/>
        </authorList>
    </citation>
    <scope>NUCLEOTIDE SEQUENCE [LARGE SCALE GENOMIC DNA]</scope>
    <source>
        <strain evidence="3">13D2W-2</strain>
    </source>
</reference>
<dbReference type="PATRIC" id="fig|1317124.6.peg.1087"/>
<dbReference type="Pfam" id="PF13403">
    <property type="entry name" value="Hint_2"/>
    <property type="match status" value="1"/>
</dbReference>
<evidence type="ECO:0000313" key="2">
    <source>
        <dbReference type="EMBL" id="KFE36023.1"/>
    </source>
</evidence>
<dbReference type="SUPFAM" id="SSF51294">
    <property type="entry name" value="Hedgehog/intein (Hint) domain"/>
    <property type="match status" value="1"/>
</dbReference>
<comment type="caution">
    <text evidence="2">The sequence shown here is derived from an EMBL/GenBank/DDBJ whole genome shotgun (WGS) entry which is preliminary data.</text>
</comment>
<dbReference type="InterPro" id="IPR036844">
    <property type="entry name" value="Hint_dom_sf"/>
</dbReference>
<dbReference type="Gene3D" id="2.170.16.10">
    <property type="entry name" value="Hedgehog/Intein (Hint) domain"/>
    <property type="match status" value="1"/>
</dbReference>
<protein>
    <recommendedName>
        <fullName evidence="1">Hedgehog/Intein (Hint) domain-containing protein</fullName>
    </recommendedName>
</protein>
<dbReference type="InterPro" id="IPR028992">
    <property type="entry name" value="Hedgehog/Intein_dom"/>
</dbReference>
<gene>
    <name evidence="2" type="ORF">DW2_05320</name>
</gene>
<accession>A0A085TZ76</accession>
<dbReference type="Proteomes" id="UP000028607">
    <property type="component" value="Unassembled WGS sequence"/>
</dbReference>
<dbReference type="EMBL" id="AQRC01000003">
    <property type="protein sequence ID" value="KFE36023.1"/>
    <property type="molecule type" value="Genomic_DNA"/>
</dbReference>
<reference evidence="2 3" key="2">
    <citation type="journal article" date="2015" name="Antonie Van Leeuwenhoek">
        <title>Thioclava indica sp. nov., isolated from surface seawater of the Indian Ocean.</title>
        <authorList>
            <person name="Liu Y."/>
            <person name="Lai Q."/>
            <person name="Du J."/>
            <person name="Xu H."/>
            <person name="Jiang L."/>
            <person name="Shao Z."/>
        </authorList>
    </citation>
    <scope>NUCLEOTIDE SEQUENCE [LARGE SCALE GENOMIC DNA]</scope>
    <source>
        <strain evidence="2 3">13D2W-2</strain>
    </source>
</reference>
<dbReference type="STRING" id="1317124.DW2_05320"/>
<name>A0A085TZ76_9RHOB</name>